<feature type="region of interest" description="Disordered" evidence="1">
    <location>
        <begin position="1"/>
        <end position="40"/>
    </location>
</feature>
<dbReference type="Proteomes" id="UP000061432">
    <property type="component" value="Chromosome"/>
</dbReference>
<accession>A0A0C6FI47</accession>
<protein>
    <submittedName>
        <fullName evidence="2">Uncharacterized protein</fullName>
    </submittedName>
</protein>
<dbReference type="EMBL" id="AP014704">
    <property type="protein sequence ID" value="BAQ46717.1"/>
    <property type="molecule type" value="Genomic_DNA"/>
</dbReference>
<reference evidence="2 3" key="1">
    <citation type="journal article" date="2015" name="Genome Announc.">
        <title>Complete Genome Sequence of Methylobacterium aquaticum Strain 22A, Isolated from Racomitrium japonicum Moss.</title>
        <authorList>
            <person name="Tani A."/>
            <person name="Ogura Y."/>
            <person name="Hayashi T."/>
            <person name="Kimbara K."/>
        </authorList>
    </citation>
    <scope>NUCLEOTIDE SEQUENCE [LARGE SCALE GENOMIC DNA]</scope>
    <source>
        <strain evidence="2 3">MA-22A</strain>
    </source>
</reference>
<dbReference type="AlphaFoldDB" id="A0A0C6FI47"/>
<reference evidence="3" key="2">
    <citation type="submission" date="2015-01" db="EMBL/GenBank/DDBJ databases">
        <title>Complete genome sequence of Methylobacterium aquaticum strain 22A.</title>
        <authorList>
            <person name="Tani A."/>
            <person name="Ogura Y."/>
            <person name="Hayashi T."/>
        </authorList>
    </citation>
    <scope>NUCLEOTIDE SEQUENCE [LARGE SCALE GENOMIC DNA]</scope>
    <source>
        <strain evidence="3">MA-22A</strain>
    </source>
</reference>
<proteinExistence type="predicted"/>
<evidence type="ECO:0000313" key="2">
    <source>
        <dbReference type="EMBL" id="BAQ46717.1"/>
    </source>
</evidence>
<dbReference type="KEGG" id="maqu:Maq22A_c18090"/>
<sequence length="93" mass="10583">MGVRLRARGGGPRRDRAGQRQRRRRRGRRRLAGAGRSRGRTARCRPAFLFVCAMQPKPLRKTYRASWQCVSRAKSLVYTSNTSGILTIKIGKL</sequence>
<evidence type="ECO:0000256" key="1">
    <source>
        <dbReference type="SAM" id="MobiDB-lite"/>
    </source>
</evidence>
<name>A0A0C6FI47_9HYPH</name>
<dbReference type="STRING" id="270351.Maq22A_c18090"/>
<organism evidence="2 3">
    <name type="scientific">Methylobacterium aquaticum</name>
    <dbReference type="NCBI Taxonomy" id="270351"/>
    <lineage>
        <taxon>Bacteria</taxon>
        <taxon>Pseudomonadati</taxon>
        <taxon>Pseudomonadota</taxon>
        <taxon>Alphaproteobacteria</taxon>
        <taxon>Hyphomicrobiales</taxon>
        <taxon>Methylobacteriaceae</taxon>
        <taxon>Methylobacterium</taxon>
    </lineage>
</organism>
<evidence type="ECO:0000313" key="3">
    <source>
        <dbReference type="Proteomes" id="UP000061432"/>
    </source>
</evidence>
<feature type="compositionally biased region" description="Basic residues" evidence="1">
    <location>
        <begin position="19"/>
        <end position="40"/>
    </location>
</feature>
<gene>
    <name evidence="2" type="ORF">Maq22A_c18090</name>
</gene>